<evidence type="ECO:0000256" key="2">
    <source>
        <dbReference type="ARBA" id="ARBA00022679"/>
    </source>
</evidence>
<evidence type="ECO:0000313" key="10">
    <source>
        <dbReference type="Proteomes" id="UP000558089"/>
    </source>
</evidence>
<organism evidence="9 10">
    <name type="scientific">Flagellimonas chongwuensis</name>
    <dbReference type="NCBI Taxonomy" id="2697365"/>
    <lineage>
        <taxon>Bacteria</taxon>
        <taxon>Pseudomonadati</taxon>
        <taxon>Bacteroidota</taxon>
        <taxon>Flavobacteriia</taxon>
        <taxon>Flavobacteriales</taxon>
        <taxon>Flavobacteriaceae</taxon>
        <taxon>Flagellimonas</taxon>
    </lineage>
</organism>
<accession>A0A850NDY2</accession>
<feature type="domain" description="MobA-like NTP transferase" evidence="8">
    <location>
        <begin position="1"/>
        <end position="127"/>
    </location>
</feature>
<dbReference type="GO" id="GO:0016779">
    <property type="term" value="F:nucleotidyltransferase activity"/>
    <property type="evidence" value="ECO:0007669"/>
    <property type="project" value="TreeGrafter"/>
</dbReference>
<dbReference type="Proteomes" id="UP000558089">
    <property type="component" value="Unassembled WGS sequence"/>
</dbReference>
<dbReference type="EMBL" id="WYET01000004">
    <property type="protein sequence ID" value="NVN18224.1"/>
    <property type="molecule type" value="Genomic_DNA"/>
</dbReference>
<dbReference type="AlphaFoldDB" id="A0A850NDY2"/>
<dbReference type="Pfam" id="PF12804">
    <property type="entry name" value="NTP_transf_3"/>
    <property type="match status" value="1"/>
</dbReference>
<dbReference type="GO" id="GO:0006777">
    <property type="term" value="P:Mo-molybdopterin cofactor biosynthetic process"/>
    <property type="evidence" value="ECO:0007669"/>
    <property type="project" value="UniProtKB-KW"/>
</dbReference>
<dbReference type="GO" id="GO:0005525">
    <property type="term" value="F:GTP binding"/>
    <property type="evidence" value="ECO:0007669"/>
    <property type="project" value="UniProtKB-KW"/>
</dbReference>
<evidence type="ECO:0000256" key="4">
    <source>
        <dbReference type="ARBA" id="ARBA00022741"/>
    </source>
</evidence>
<dbReference type="PANTHER" id="PTHR19136">
    <property type="entry name" value="MOLYBDENUM COFACTOR GUANYLYLTRANSFERASE"/>
    <property type="match status" value="1"/>
</dbReference>
<evidence type="ECO:0000256" key="1">
    <source>
        <dbReference type="ARBA" id="ARBA00022490"/>
    </source>
</evidence>
<protein>
    <submittedName>
        <fullName evidence="9">NTP transferase domain-containing protein</fullName>
    </submittedName>
</protein>
<dbReference type="InterPro" id="IPR013482">
    <property type="entry name" value="Molybde_CF_guanTrfase"/>
</dbReference>
<evidence type="ECO:0000313" key="9">
    <source>
        <dbReference type="EMBL" id="NVN18224.1"/>
    </source>
</evidence>
<dbReference type="InterPro" id="IPR025877">
    <property type="entry name" value="MobA-like_NTP_Trfase"/>
</dbReference>
<keyword evidence="2 9" id="KW-0808">Transferase</keyword>
<dbReference type="CDD" id="cd02503">
    <property type="entry name" value="MobA"/>
    <property type="match status" value="1"/>
</dbReference>
<keyword evidence="6" id="KW-0342">GTP-binding</keyword>
<dbReference type="Gene3D" id="3.90.550.10">
    <property type="entry name" value="Spore Coat Polysaccharide Biosynthesis Protein SpsA, Chain A"/>
    <property type="match status" value="1"/>
</dbReference>
<proteinExistence type="predicted"/>
<keyword evidence="4" id="KW-0547">Nucleotide-binding</keyword>
<evidence type="ECO:0000256" key="7">
    <source>
        <dbReference type="ARBA" id="ARBA00023150"/>
    </source>
</evidence>
<evidence type="ECO:0000256" key="6">
    <source>
        <dbReference type="ARBA" id="ARBA00023134"/>
    </source>
</evidence>
<keyword evidence="3" id="KW-0479">Metal-binding</keyword>
<keyword evidence="1" id="KW-0963">Cytoplasm</keyword>
<dbReference type="GO" id="GO:0046872">
    <property type="term" value="F:metal ion binding"/>
    <property type="evidence" value="ECO:0007669"/>
    <property type="project" value="UniProtKB-KW"/>
</dbReference>
<evidence type="ECO:0000259" key="8">
    <source>
        <dbReference type="Pfam" id="PF12804"/>
    </source>
</evidence>
<keyword evidence="5" id="KW-0460">Magnesium</keyword>
<comment type="caution">
    <text evidence="9">The sequence shown here is derived from an EMBL/GenBank/DDBJ whole genome shotgun (WGS) entry which is preliminary data.</text>
</comment>
<keyword evidence="7" id="KW-0501">Molybdenum cofactor biosynthesis</keyword>
<sequence>MGRDKGLVDYHGTPQREYLYHLLKEVCDSVFLSIRSEQLQETPPSFNTIVDQNEYKGPFNGISSAFNAHSNVGWLIIACDLPFMDLPSLQQLVGKRNPGKSATAFKNPNTGNPEPLCCIWEPNGLQEAMNFLKNSDYPSPKQFLMDAEILLVQPKNEQALFNANSLSDYDFVKSKLKEQERG</sequence>
<evidence type="ECO:0000256" key="3">
    <source>
        <dbReference type="ARBA" id="ARBA00022723"/>
    </source>
</evidence>
<dbReference type="SUPFAM" id="SSF53448">
    <property type="entry name" value="Nucleotide-diphospho-sugar transferases"/>
    <property type="match status" value="1"/>
</dbReference>
<reference evidence="9 10" key="1">
    <citation type="submission" date="2020-01" db="EMBL/GenBank/DDBJ databases">
        <title>Draft Genome Analysis of Muricauda sp. HICW Isolated from coastal seawater of PR China.</title>
        <authorList>
            <person name="Chen M.-X."/>
        </authorList>
    </citation>
    <scope>NUCLEOTIDE SEQUENCE [LARGE SCALE GENOMIC DNA]</scope>
    <source>
        <strain evidence="9 10">HICW</strain>
    </source>
</reference>
<evidence type="ECO:0000256" key="5">
    <source>
        <dbReference type="ARBA" id="ARBA00022842"/>
    </source>
</evidence>
<name>A0A850NDY2_9FLAO</name>
<gene>
    <name evidence="9" type="ORF">GUA46_07710</name>
</gene>
<dbReference type="PANTHER" id="PTHR19136:SF81">
    <property type="entry name" value="MOLYBDENUM COFACTOR GUANYLYLTRANSFERASE"/>
    <property type="match status" value="1"/>
</dbReference>
<dbReference type="InterPro" id="IPR029044">
    <property type="entry name" value="Nucleotide-diphossugar_trans"/>
</dbReference>
<keyword evidence="10" id="KW-1185">Reference proteome</keyword>